<feature type="region of interest" description="Disordered" evidence="1">
    <location>
        <begin position="1"/>
        <end position="64"/>
    </location>
</feature>
<evidence type="ECO:0000313" key="2">
    <source>
        <dbReference type="EMBL" id="TNN73522.1"/>
    </source>
</evidence>
<evidence type="ECO:0000313" key="3">
    <source>
        <dbReference type="Proteomes" id="UP000314294"/>
    </source>
</evidence>
<feature type="compositionally biased region" description="Polar residues" evidence="1">
    <location>
        <begin position="14"/>
        <end position="23"/>
    </location>
</feature>
<comment type="caution">
    <text evidence="2">The sequence shown here is derived from an EMBL/GenBank/DDBJ whole genome shotgun (WGS) entry which is preliminary data.</text>
</comment>
<organism evidence="2 3">
    <name type="scientific">Liparis tanakae</name>
    <name type="common">Tanaka's snailfish</name>
    <dbReference type="NCBI Taxonomy" id="230148"/>
    <lineage>
        <taxon>Eukaryota</taxon>
        <taxon>Metazoa</taxon>
        <taxon>Chordata</taxon>
        <taxon>Craniata</taxon>
        <taxon>Vertebrata</taxon>
        <taxon>Euteleostomi</taxon>
        <taxon>Actinopterygii</taxon>
        <taxon>Neopterygii</taxon>
        <taxon>Teleostei</taxon>
        <taxon>Neoteleostei</taxon>
        <taxon>Acanthomorphata</taxon>
        <taxon>Eupercaria</taxon>
        <taxon>Perciformes</taxon>
        <taxon>Cottioidei</taxon>
        <taxon>Cottales</taxon>
        <taxon>Liparidae</taxon>
        <taxon>Liparis</taxon>
    </lineage>
</organism>
<protein>
    <submittedName>
        <fullName evidence="2">Uncharacterized protein</fullName>
    </submittedName>
</protein>
<proteinExistence type="predicted"/>
<evidence type="ECO:0000256" key="1">
    <source>
        <dbReference type="SAM" id="MobiDB-lite"/>
    </source>
</evidence>
<dbReference type="EMBL" id="SRLO01000124">
    <property type="protein sequence ID" value="TNN73522.1"/>
    <property type="molecule type" value="Genomic_DNA"/>
</dbReference>
<dbReference type="AlphaFoldDB" id="A0A4Z2I862"/>
<sequence>MVTTGFLSEEGSCTADSMDSSLKGSDGCSLKISPSCSRSQPRPGVSIPPEDTPLNACRRRLNLK</sequence>
<gene>
    <name evidence="2" type="ORF">EYF80_016312</name>
</gene>
<dbReference type="Proteomes" id="UP000314294">
    <property type="component" value="Unassembled WGS sequence"/>
</dbReference>
<keyword evidence="3" id="KW-1185">Reference proteome</keyword>
<accession>A0A4Z2I862</accession>
<name>A0A4Z2I862_9TELE</name>
<reference evidence="2 3" key="1">
    <citation type="submission" date="2019-03" db="EMBL/GenBank/DDBJ databases">
        <title>First draft genome of Liparis tanakae, snailfish: a comprehensive survey of snailfish specific genes.</title>
        <authorList>
            <person name="Kim W."/>
            <person name="Song I."/>
            <person name="Jeong J.-H."/>
            <person name="Kim D."/>
            <person name="Kim S."/>
            <person name="Ryu S."/>
            <person name="Song J.Y."/>
            <person name="Lee S.K."/>
        </authorList>
    </citation>
    <scope>NUCLEOTIDE SEQUENCE [LARGE SCALE GENOMIC DNA]</scope>
    <source>
        <tissue evidence="2">Muscle</tissue>
    </source>
</reference>